<dbReference type="AlphaFoldDB" id="A0A917XQ07"/>
<feature type="signal peptide" evidence="1">
    <location>
        <begin position="1"/>
        <end position="22"/>
    </location>
</feature>
<keyword evidence="1" id="KW-0732">Signal</keyword>
<dbReference type="InterPro" id="IPR047910">
    <property type="entry name" value="SCO0930-like"/>
</dbReference>
<evidence type="ECO:0000256" key="1">
    <source>
        <dbReference type="SAM" id="SignalP"/>
    </source>
</evidence>
<dbReference type="PROSITE" id="PS51257">
    <property type="entry name" value="PROKAR_LIPOPROTEIN"/>
    <property type="match status" value="1"/>
</dbReference>
<protein>
    <submittedName>
        <fullName evidence="2">Lipoprotein</fullName>
    </submittedName>
</protein>
<dbReference type="NCBIfam" id="NF040526">
    <property type="entry name" value="SCO0930_lipo"/>
    <property type="match status" value="1"/>
</dbReference>
<name>A0A917XQ07_9ACTN</name>
<accession>A0A917XQ07</accession>
<reference evidence="2" key="1">
    <citation type="journal article" date="2014" name="Int. J. Syst. Evol. Microbiol.">
        <title>Complete genome sequence of Corynebacterium casei LMG S-19264T (=DSM 44701T), isolated from a smear-ripened cheese.</title>
        <authorList>
            <consortium name="US DOE Joint Genome Institute (JGI-PGF)"/>
            <person name="Walter F."/>
            <person name="Albersmeier A."/>
            <person name="Kalinowski J."/>
            <person name="Ruckert C."/>
        </authorList>
    </citation>
    <scope>NUCLEOTIDE SEQUENCE</scope>
    <source>
        <strain evidence="2">CGMCC 4.7110</strain>
    </source>
</reference>
<dbReference type="Proteomes" id="UP000653411">
    <property type="component" value="Unassembled WGS sequence"/>
</dbReference>
<organism evidence="2 3">
    <name type="scientific">Streptomyces fuscichromogenes</name>
    <dbReference type="NCBI Taxonomy" id="1324013"/>
    <lineage>
        <taxon>Bacteria</taxon>
        <taxon>Bacillati</taxon>
        <taxon>Actinomycetota</taxon>
        <taxon>Actinomycetes</taxon>
        <taxon>Kitasatosporales</taxon>
        <taxon>Streptomycetaceae</taxon>
        <taxon>Streptomyces</taxon>
    </lineage>
</organism>
<evidence type="ECO:0000313" key="2">
    <source>
        <dbReference type="EMBL" id="GGN44773.1"/>
    </source>
</evidence>
<dbReference type="PANTHER" id="PTHR39335">
    <property type="entry name" value="BLL4220 PROTEIN"/>
    <property type="match status" value="1"/>
</dbReference>
<dbReference type="PANTHER" id="PTHR39335:SF1">
    <property type="entry name" value="BLL4220 PROTEIN"/>
    <property type="match status" value="1"/>
</dbReference>
<proteinExistence type="predicted"/>
<reference evidence="2" key="2">
    <citation type="submission" date="2020-09" db="EMBL/GenBank/DDBJ databases">
        <authorList>
            <person name="Sun Q."/>
            <person name="Zhou Y."/>
        </authorList>
    </citation>
    <scope>NUCLEOTIDE SEQUENCE</scope>
    <source>
        <strain evidence="2">CGMCC 4.7110</strain>
    </source>
</reference>
<evidence type="ECO:0000313" key="3">
    <source>
        <dbReference type="Proteomes" id="UP000653411"/>
    </source>
</evidence>
<comment type="caution">
    <text evidence="2">The sequence shown here is derived from an EMBL/GenBank/DDBJ whole genome shotgun (WGS) entry which is preliminary data.</text>
</comment>
<dbReference type="Pfam" id="PF03640">
    <property type="entry name" value="Lipoprotein_15"/>
    <property type="match status" value="4"/>
</dbReference>
<keyword evidence="3" id="KW-1185">Reference proteome</keyword>
<dbReference type="GO" id="GO:0043448">
    <property type="term" value="P:alkane catabolic process"/>
    <property type="evidence" value="ECO:0007669"/>
    <property type="project" value="TreeGrafter"/>
</dbReference>
<dbReference type="InterPro" id="IPR005297">
    <property type="entry name" value="Lipoprotein_repeat"/>
</dbReference>
<keyword evidence="2" id="KW-0449">Lipoprotein</keyword>
<sequence length="302" mass="31258">MKIAAGALVLASLLSACGSTQAAQPGSAPKASTTLNSVPSLNVSERNAEAAAPTAVSVRVDGNLKSVVVDENGKTLYVSAKDKAASGKSSCDDTCAKTMVPVPADDVTPGTGINKDLLGSITRVDGSKQLTLGGKPLYSYAEDEAGETKGQGFQKTWYAAAPDGAKAGVSRPALGVLDSPKLGRVLQDKNGHTLYLFTKDTPWPMQTACDATCLQKWTPSAPVTAADAKAVGLSPEILFTFTTPNGTKQESFNCWPAYTFKGDKAPGQTNGQGVGGVWFAIKADIPKSDRGKTVPAAGRDQY</sequence>
<gene>
    <name evidence="2" type="ORF">GCM10011578_096090</name>
</gene>
<dbReference type="EMBL" id="BMML01000044">
    <property type="protein sequence ID" value="GGN44773.1"/>
    <property type="molecule type" value="Genomic_DNA"/>
</dbReference>
<feature type="chain" id="PRO_5036744885" evidence="1">
    <location>
        <begin position="23"/>
        <end position="302"/>
    </location>
</feature>